<dbReference type="Proteomes" id="UP000831701">
    <property type="component" value="Chromosome 16"/>
</dbReference>
<protein>
    <submittedName>
        <fullName evidence="1">Uncharacterized protein</fullName>
    </submittedName>
</protein>
<reference evidence="1" key="1">
    <citation type="submission" date="2022-04" db="EMBL/GenBank/DDBJ databases">
        <title>Jade perch genome.</title>
        <authorList>
            <person name="Chao B."/>
        </authorList>
    </citation>
    <scope>NUCLEOTIDE SEQUENCE</scope>
    <source>
        <strain evidence="1">CB-2022</strain>
    </source>
</reference>
<organism evidence="1 2">
    <name type="scientific">Scortum barcoo</name>
    <name type="common">barcoo grunter</name>
    <dbReference type="NCBI Taxonomy" id="214431"/>
    <lineage>
        <taxon>Eukaryota</taxon>
        <taxon>Metazoa</taxon>
        <taxon>Chordata</taxon>
        <taxon>Craniata</taxon>
        <taxon>Vertebrata</taxon>
        <taxon>Euteleostomi</taxon>
        <taxon>Actinopterygii</taxon>
        <taxon>Neopterygii</taxon>
        <taxon>Teleostei</taxon>
        <taxon>Neoteleostei</taxon>
        <taxon>Acanthomorphata</taxon>
        <taxon>Eupercaria</taxon>
        <taxon>Centrarchiformes</taxon>
        <taxon>Terapontoidei</taxon>
        <taxon>Terapontidae</taxon>
        <taxon>Scortum</taxon>
    </lineage>
</organism>
<evidence type="ECO:0000313" key="1">
    <source>
        <dbReference type="EMBL" id="KAI3361089.1"/>
    </source>
</evidence>
<sequence>MDSESQRQGSVEVYDYIEGNGYPGVQQSLRSRRASSRVSNHNYPQFNWSSTPVEEDEEGNSAVPRDLRSTPLSMALKRSVRQVQQMQVSVVSSRESWKRNKIKSMRKLKNNSREFVQFFTLWRKTLQKIGGNFGGGVQSYFLFLRFLVVLNFVSFSLIAGLVLIPSIVFRSVETSIVNTTGPDACMAYNPNPPGLVMFYNYFLDLLSGTGFMEYSYMFYGYYNNTMVADSSFSYNIPLAYLFTAVFYFAVCLSFVSYMGTAARVAVATGGSAVGNYSMIVFTSWDYGCLGDQATKLKQKNIHYQLQVDLEEERIKKRAAALTLSKKFILYSLRVSMGVLALGLIIAAFFGIFVATSFSQVKSGEKGILGLIFEYLPSIVITAGNFVVPMLCDQIALVERYSPSTTVIVALLRAVFLRLVSLGVLLLTLWSQITCKRETISENCNLCQYNYEDYPCWETRVGQEMYKLTIFDFLINIAVLILVEFPRRMVVDNWSNKLVQWVGRQEFVVSSNVLGLVYGQTVVWIGALFCPLLPIINAIKFVILFHCKRITLFYNCRPALKTFRSTTSAFFFLMVLLFGWILATVVMIYSVAVIHPSLGCGPFRFLSSMWSIVPTSFHKLPKTTKEFLFFIGSQAFSIPLFVFFCVVMCYVIALASVYGKHVSLLKAQLKLARTEYLRRKARAALTSAGETRDGNDDEERSGALEHLNLFTLEESSEKKGNEEYLKEKKDEKEKQERAIGLLVSLGPQPGSEVTPWYMKTSKDKEERKEKEERKDREKRKGISEEEKEKKDRRLKDSLDPLKDMKKALAIKEKKHHKNKKSEKRHKGERISSGESSIERLRAERLQREAEERRRAQALIDQRNGKGTSEREITERERPYNSAYFPELARKRQRRDRESWRDEILKS</sequence>
<gene>
    <name evidence="1" type="ORF">L3Q82_013288</name>
</gene>
<proteinExistence type="predicted"/>
<dbReference type="EMBL" id="CM041546">
    <property type="protein sequence ID" value="KAI3361089.1"/>
    <property type="molecule type" value="Genomic_DNA"/>
</dbReference>
<evidence type="ECO:0000313" key="2">
    <source>
        <dbReference type="Proteomes" id="UP000831701"/>
    </source>
</evidence>
<comment type="caution">
    <text evidence="1">The sequence shown here is derived from an EMBL/GenBank/DDBJ whole genome shotgun (WGS) entry which is preliminary data.</text>
</comment>
<name>A0ACB8W080_9TELE</name>
<keyword evidence="2" id="KW-1185">Reference proteome</keyword>
<accession>A0ACB8W080</accession>